<feature type="transmembrane region" description="Helical" evidence="6">
    <location>
        <begin position="221"/>
        <end position="241"/>
    </location>
</feature>
<dbReference type="Pfam" id="PF09678">
    <property type="entry name" value="Caa3_CtaG"/>
    <property type="match status" value="1"/>
</dbReference>
<dbReference type="Proteomes" id="UP000294513">
    <property type="component" value="Unassembled WGS sequence"/>
</dbReference>
<proteinExistence type="predicted"/>
<gene>
    <name evidence="8" type="ORF">E1298_21320</name>
</gene>
<feature type="transmembrane region" description="Helical" evidence="6">
    <location>
        <begin position="414"/>
        <end position="436"/>
    </location>
</feature>
<evidence type="ECO:0000256" key="4">
    <source>
        <dbReference type="ARBA" id="ARBA00022989"/>
    </source>
</evidence>
<protein>
    <recommendedName>
        <fullName evidence="7">Copper resistance protein D domain-containing protein</fullName>
    </recommendedName>
</protein>
<feature type="transmembrane region" description="Helical" evidence="6">
    <location>
        <begin position="129"/>
        <end position="146"/>
    </location>
</feature>
<dbReference type="InterPro" id="IPR019108">
    <property type="entry name" value="Caa3_assmbl_CtaG-rel"/>
</dbReference>
<feature type="transmembrane region" description="Helical" evidence="6">
    <location>
        <begin position="383"/>
        <end position="402"/>
    </location>
</feature>
<dbReference type="EMBL" id="SMKU01000113">
    <property type="protein sequence ID" value="TDD83385.1"/>
    <property type="molecule type" value="Genomic_DNA"/>
</dbReference>
<feature type="transmembrane region" description="Helical" evidence="6">
    <location>
        <begin position="514"/>
        <end position="538"/>
    </location>
</feature>
<dbReference type="Pfam" id="PF05425">
    <property type="entry name" value="CopD"/>
    <property type="match status" value="1"/>
</dbReference>
<dbReference type="RefSeq" id="WP_165975582.1">
    <property type="nucleotide sequence ID" value="NZ_SMKU01000113.1"/>
</dbReference>
<dbReference type="InterPro" id="IPR032694">
    <property type="entry name" value="CopC/D"/>
</dbReference>
<evidence type="ECO:0000313" key="8">
    <source>
        <dbReference type="EMBL" id="TDD83385.1"/>
    </source>
</evidence>
<dbReference type="GO" id="GO:0006825">
    <property type="term" value="P:copper ion transport"/>
    <property type="evidence" value="ECO:0007669"/>
    <property type="project" value="InterPro"/>
</dbReference>
<feature type="transmembrane region" description="Helical" evidence="6">
    <location>
        <begin position="558"/>
        <end position="581"/>
    </location>
</feature>
<feature type="domain" description="Copper resistance protein D" evidence="7">
    <location>
        <begin position="216"/>
        <end position="311"/>
    </location>
</feature>
<keyword evidence="4 6" id="KW-1133">Transmembrane helix</keyword>
<dbReference type="AlphaFoldDB" id="A0A4R5BCV9"/>
<comment type="subcellular location">
    <subcellularLocation>
        <location evidence="1">Cell membrane</location>
        <topology evidence="1">Multi-pass membrane protein</topology>
    </subcellularLocation>
</comment>
<feature type="transmembrane region" description="Helical" evidence="6">
    <location>
        <begin position="457"/>
        <end position="476"/>
    </location>
</feature>
<feature type="transmembrane region" description="Helical" evidence="6">
    <location>
        <begin position="488"/>
        <end position="507"/>
    </location>
</feature>
<organism evidence="8 9">
    <name type="scientific">Actinomadura rubrisoli</name>
    <dbReference type="NCBI Taxonomy" id="2530368"/>
    <lineage>
        <taxon>Bacteria</taxon>
        <taxon>Bacillati</taxon>
        <taxon>Actinomycetota</taxon>
        <taxon>Actinomycetes</taxon>
        <taxon>Streptosporangiales</taxon>
        <taxon>Thermomonosporaceae</taxon>
        <taxon>Actinomadura</taxon>
    </lineage>
</organism>
<keyword evidence="3 6" id="KW-0812">Transmembrane</keyword>
<feature type="transmembrane region" description="Helical" evidence="6">
    <location>
        <begin position="253"/>
        <end position="273"/>
    </location>
</feature>
<evidence type="ECO:0000256" key="5">
    <source>
        <dbReference type="ARBA" id="ARBA00023136"/>
    </source>
</evidence>
<evidence type="ECO:0000256" key="1">
    <source>
        <dbReference type="ARBA" id="ARBA00004651"/>
    </source>
</evidence>
<feature type="transmembrane region" description="Helical" evidence="6">
    <location>
        <begin position="349"/>
        <end position="371"/>
    </location>
</feature>
<feature type="transmembrane region" description="Helical" evidence="6">
    <location>
        <begin position="45"/>
        <end position="68"/>
    </location>
</feature>
<feature type="transmembrane region" description="Helical" evidence="6">
    <location>
        <begin position="294"/>
        <end position="312"/>
    </location>
</feature>
<evidence type="ECO:0000256" key="3">
    <source>
        <dbReference type="ARBA" id="ARBA00022692"/>
    </source>
</evidence>
<dbReference type="GO" id="GO:0005886">
    <property type="term" value="C:plasma membrane"/>
    <property type="evidence" value="ECO:0007669"/>
    <property type="project" value="UniProtKB-SubCell"/>
</dbReference>
<reference evidence="8 9" key="1">
    <citation type="submission" date="2019-03" db="EMBL/GenBank/DDBJ databases">
        <title>Draft genome sequences of novel Actinobacteria.</title>
        <authorList>
            <person name="Sahin N."/>
            <person name="Ay H."/>
            <person name="Saygin H."/>
        </authorList>
    </citation>
    <scope>NUCLEOTIDE SEQUENCE [LARGE SCALE GENOMIC DNA]</scope>
    <source>
        <strain evidence="8 9">H3C3</strain>
    </source>
</reference>
<evidence type="ECO:0000256" key="6">
    <source>
        <dbReference type="SAM" id="Phobius"/>
    </source>
</evidence>
<evidence type="ECO:0000256" key="2">
    <source>
        <dbReference type="ARBA" id="ARBA00022475"/>
    </source>
</evidence>
<keyword evidence="2" id="KW-1003">Cell membrane</keyword>
<keyword evidence="9" id="KW-1185">Reference proteome</keyword>
<comment type="caution">
    <text evidence="8">The sequence shown here is derived from an EMBL/GenBank/DDBJ whole genome shotgun (WGS) entry which is preliminary data.</text>
</comment>
<feature type="transmembrane region" description="Helical" evidence="6">
    <location>
        <begin position="88"/>
        <end position="109"/>
    </location>
</feature>
<feature type="transmembrane region" description="Helical" evidence="6">
    <location>
        <begin position="153"/>
        <end position="174"/>
    </location>
</feature>
<name>A0A4R5BCV9_9ACTN</name>
<feature type="transmembrane region" description="Helical" evidence="6">
    <location>
        <begin position="186"/>
        <end position="209"/>
    </location>
</feature>
<evidence type="ECO:0000313" key="9">
    <source>
        <dbReference type="Proteomes" id="UP000294513"/>
    </source>
</evidence>
<dbReference type="PANTHER" id="PTHR34820:SF4">
    <property type="entry name" value="INNER MEMBRANE PROTEIN YEBZ"/>
    <property type="match status" value="1"/>
</dbReference>
<dbReference type="PANTHER" id="PTHR34820">
    <property type="entry name" value="INNER MEMBRANE PROTEIN YEBZ"/>
    <property type="match status" value="1"/>
</dbReference>
<accession>A0A4R5BCV9</accession>
<dbReference type="InterPro" id="IPR008457">
    <property type="entry name" value="Cu-R_CopD_dom"/>
</dbReference>
<evidence type="ECO:0000259" key="7">
    <source>
        <dbReference type="Pfam" id="PF05425"/>
    </source>
</evidence>
<sequence>MLAIGALATALVVLALAVRLGGAFGAAATPGLSQAGALTKVGLAVAKLGMNVASVLTVGWLLAAAVLVPERSGTTRRCLLAASRSAMAWALCGLALVAFTVSDLFGVPATGITGNMLRTFLIELPQGRALLLVIAAAVALSFAARLSGAEGAAGYLLIGALAGLMPPLFTGHAASAAHHALAVHSLAAHVAGVSLWIGGLVALVTVAPDVRDRLPETVRRYSGLALVSFAVVGVSGAVNAWVRLGGVHLGSRYGMLVVAKAAALLVLGAMGWWHRRATIPALSSGAGARGFVRLGAAEILVMAAAMALATGLSRTPPPEVSPGTLDPVALRLGFPLPGPAGPGPYLLNWWIDPLFLVLVTAGAVLYGAAVFRVRRDGWPLHRTLAWTAGLAVVLLATCGGVARYSMVLFSAHAVQHVMVGLAAPLLLVHGAPLTLARKALPSARTLDAVAGSRGARAAAHPVVASALLVVSLYGWYASPLFASSLANHALHSVAMAGFLAIGLAFFAGTAGPRALLAAVPLHALAGIALARPGTVFAGGWYGTLGRTWGAPPLDDQRLGAAVLAAAAVTATGAALVPRLLAAVRSGRQH</sequence>
<keyword evidence="5 6" id="KW-0472">Membrane</keyword>